<gene>
    <name evidence="6" type="ORF">CVP04_06885</name>
</gene>
<dbReference type="GO" id="GO:0003700">
    <property type="term" value="F:DNA-binding transcription factor activity"/>
    <property type="evidence" value="ECO:0007669"/>
    <property type="project" value="TreeGrafter"/>
</dbReference>
<dbReference type="InterPro" id="IPR000843">
    <property type="entry name" value="HTH_LacI"/>
</dbReference>
<dbReference type="PRINTS" id="PR00036">
    <property type="entry name" value="HTHLACI"/>
</dbReference>
<sequence>MTALKDVAKLAGVSLMTVSRAINNPEQLSEKTYQKVKQAIEQLNYVPDISAQKMRGVAGKTIGVLSLGTATTPFSVEILLAVEQTVRKYGWQSFVINTFEEDPDEVEQAVDALLSHRPSAIIIARNGLSRIRIPPKLAHFPIVLANCITEDLNVASYIPNDFQGQFNLTQLLVEKGYKKPLCLYIPENAIAAKERQNGFEKAWFVQPNYEMPEQFFMPKDLHEYTCGADPLKKLLAENRKKLDYDVIVCGNDRIAMLAYQLLLSHGFRIPEDVAVVGYDNMVGVAELFLPPLTTVQLPHYEMGEQAALHLIEDRTAKGKQYVDCPLVVRASC</sequence>
<dbReference type="InterPro" id="IPR001761">
    <property type="entry name" value="Peripla_BP/Lac1_sug-bd_dom"/>
</dbReference>
<organism evidence="6 7">
    <name type="scientific">Caviibacterium pharyngocola</name>
    <dbReference type="NCBI Taxonomy" id="28159"/>
    <lineage>
        <taxon>Bacteria</taxon>
        <taxon>Pseudomonadati</taxon>
        <taxon>Pseudomonadota</taxon>
        <taxon>Gammaproteobacteria</taxon>
        <taxon>Pasteurellales</taxon>
        <taxon>Pasteurellaceae</taxon>
        <taxon>Caviibacterium</taxon>
    </lineage>
</organism>
<keyword evidence="1" id="KW-0678">Repressor</keyword>
<dbReference type="OrthoDB" id="9798934at2"/>
<dbReference type="PANTHER" id="PTHR30146:SF151">
    <property type="entry name" value="HTH-TYPE TRANSCRIPTIONAL REPRESSOR CYTR"/>
    <property type="match status" value="1"/>
</dbReference>
<keyword evidence="7" id="KW-1185">Reference proteome</keyword>
<dbReference type="CDD" id="cd06288">
    <property type="entry name" value="PBP1_sucrose_transcription_regulator"/>
    <property type="match status" value="1"/>
</dbReference>
<dbReference type="GO" id="GO:0000976">
    <property type="term" value="F:transcription cis-regulatory region binding"/>
    <property type="evidence" value="ECO:0007669"/>
    <property type="project" value="TreeGrafter"/>
</dbReference>
<keyword evidence="2" id="KW-0805">Transcription regulation</keyword>
<dbReference type="PROSITE" id="PS50932">
    <property type="entry name" value="HTH_LACI_2"/>
    <property type="match status" value="1"/>
</dbReference>
<name>A0A2M8RW10_9PAST</name>
<reference evidence="6 7" key="1">
    <citation type="submission" date="2017-11" db="EMBL/GenBank/DDBJ databases">
        <title>Reclassification of Bisgaard taxon 5 as Caviibacterium pharyngocola gen. nov., sp. nov.</title>
        <authorList>
            <person name="Christensen H."/>
        </authorList>
    </citation>
    <scope>NUCLEOTIDE SEQUENCE [LARGE SCALE GENOMIC DNA]</scope>
    <source>
        <strain evidence="6 7">7_3</strain>
    </source>
</reference>
<evidence type="ECO:0000313" key="7">
    <source>
        <dbReference type="Proteomes" id="UP000230282"/>
    </source>
</evidence>
<dbReference type="InterPro" id="IPR028082">
    <property type="entry name" value="Peripla_BP_I"/>
</dbReference>
<dbReference type="Gene3D" id="1.10.260.40">
    <property type="entry name" value="lambda repressor-like DNA-binding domains"/>
    <property type="match status" value="1"/>
</dbReference>
<dbReference type="PROSITE" id="PS00356">
    <property type="entry name" value="HTH_LACI_1"/>
    <property type="match status" value="1"/>
</dbReference>
<dbReference type="EMBL" id="PHGZ01000013">
    <property type="protein sequence ID" value="PJG83072.1"/>
    <property type="molecule type" value="Genomic_DNA"/>
</dbReference>
<dbReference type="SUPFAM" id="SSF47413">
    <property type="entry name" value="lambda repressor-like DNA-binding domains"/>
    <property type="match status" value="1"/>
</dbReference>
<dbReference type="SMART" id="SM00354">
    <property type="entry name" value="HTH_LACI"/>
    <property type="match status" value="1"/>
</dbReference>
<dbReference type="Pfam" id="PF00532">
    <property type="entry name" value="Peripla_BP_1"/>
    <property type="match status" value="1"/>
</dbReference>
<keyword evidence="3" id="KW-0238">DNA-binding</keyword>
<dbReference type="PANTHER" id="PTHR30146">
    <property type="entry name" value="LACI-RELATED TRANSCRIPTIONAL REPRESSOR"/>
    <property type="match status" value="1"/>
</dbReference>
<accession>A0A2M8RW10</accession>
<dbReference type="CDD" id="cd01392">
    <property type="entry name" value="HTH_LacI"/>
    <property type="match status" value="1"/>
</dbReference>
<proteinExistence type="predicted"/>
<feature type="domain" description="HTH lacI-type" evidence="5">
    <location>
        <begin position="1"/>
        <end position="56"/>
    </location>
</feature>
<keyword evidence="4" id="KW-0804">Transcription</keyword>
<protein>
    <submittedName>
        <fullName evidence="6">Transcriptional regulator</fullName>
    </submittedName>
</protein>
<dbReference type="SUPFAM" id="SSF53822">
    <property type="entry name" value="Periplasmic binding protein-like I"/>
    <property type="match status" value="1"/>
</dbReference>
<evidence type="ECO:0000313" key="6">
    <source>
        <dbReference type="EMBL" id="PJG83072.1"/>
    </source>
</evidence>
<dbReference type="Pfam" id="PF00356">
    <property type="entry name" value="LacI"/>
    <property type="match status" value="1"/>
</dbReference>
<comment type="caution">
    <text evidence="6">The sequence shown here is derived from an EMBL/GenBank/DDBJ whole genome shotgun (WGS) entry which is preliminary data.</text>
</comment>
<evidence type="ECO:0000256" key="3">
    <source>
        <dbReference type="ARBA" id="ARBA00023125"/>
    </source>
</evidence>
<evidence type="ECO:0000256" key="4">
    <source>
        <dbReference type="ARBA" id="ARBA00023163"/>
    </source>
</evidence>
<dbReference type="InterPro" id="IPR010982">
    <property type="entry name" value="Lambda_DNA-bd_dom_sf"/>
</dbReference>
<evidence type="ECO:0000256" key="1">
    <source>
        <dbReference type="ARBA" id="ARBA00022491"/>
    </source>
</evidence>
<dbReference type="Gene3D" id="3.40.50.2300">
    <property type="match status" value="2"/>
</dbReference>
<evidence type="ECO:0000256" key="2">
    <source>
        <dbReference type="ARBA" id="ARBA00023015"/>
    </source>
</evidence>
<dbReference type="AlphaFoldDB" id="A0A2M8RW10"/>
<evidence type="ECO:0000259" key="5">
    <source>
        <dbReference type="PROSITE" id="PS50932"/>
    </source>
</evidence>
<dbReference type="RefSeq" id="WP_100296761.1">
    <property type="nucleotide sequence ID" value="NZ_PHGZ01000013.1"/>
</dbReference>
<dbReference type="Proteomes" id="UP000230282">
    <property type="component" value="Unassembled WGS sequence"/>
</dbReference>